<accession>A0A4R3MCU6</accession>
<name>A0A4R3MCU6_9HYPH</name>
<dbReference type="EMBL" id="SMAK01000006">
    <property type="protein sequence ID" value="TCT09847.1"/>
    <property type="molecule type" value="Genomic_DNA"/>
</dbReference>
<sequence length="1435" mass="145902">MRRAKRIAGLVTALLLAPVILVGALLAFAQTGPGRSMIASLIEHFASAEDQRLAIGRLEGRIPFDVTIFDIAMADRNGDWLTIDRVRFAWRPFALLAGVLSIEAVEIGTVEIARLPEGGADGGGLPMLPFEIALERLEVVRLGLGEQVLGIPAAVAIAGEAQLGPPSEGLNLALSAERIDGTPGSLRAVVAYIPDSRRLGLDLTVEEPAGGLVSRLTGMAGLPSVRFTARGSGPIDDWRANLDLVAGDRGTASGTAAIARGGDGLLLVADLEADASGLVDLAYAPLAAGRSTLAARLRFADDGPVTIDRFEVKTAAAIISVRGEVVPATGALDIHYDAVMGEAGRYAVILPVQTSWAGIEAVGTVRGSLSEPHLALQLDGEMLEIASNRIAGLSLALGLAPTGPVTDRDRAIPLSLDLRAVGVAPAERAYGAAAGEAVRLVLDGSVTPAGKVTAEPARLIVGAGEIVWSGSLDAAGLDGRLDTRDFDLSVLAGLAGMDLAGRASLQAATRARFDGSALALDVSGGFEGLGTGIAALDGALGGSVTLNGGIRRDADGSFAFEDLRIAGAALSITANGSADERRADVVAAIALTDLARLDNRVDGAATIEARMTGSLADLDLDLQATIDEATAMGRPVETLRLAVAAQDVTGAPKGTVSLSGRLDGQPVSGRGRLSAADGAGGLAGLAIEGLEVVIGSVRVAGDIAFDPNANGTGRLEIKASDLSDLATLALTELRGSLDASLDLAVENGEQVVRARAEARGVRAFDLSLSSARLAAMLRDPTGRLAIDADLDARALDVGGNRIERITATARGGATANDITISATGLGARLDVAAGVALAGGDADIALRSLTLAASGQTATLAAPTTIRIAGGTISLARLTLRTGGGSLEIDGHAGATLDLSVIARALPLALADIAVAGSGIGGTLSGQARLTGTAAAPRGTYRADISRLVLPAMREAGFTGLDIAASGELLGEHTRVDARITGPGGAALTVTGTAPLSATGAVDLAARGRVDLAILNDMLAASGDRISGPVDVDMRITGRADAPDANGTIRLAGGTFVSPLNGVSFDQVALEARGGTRAVEITRFSARARNGGTVSGSGTVRLDAASGFPADLRITASNAEVVATDIVDAIVDASLSLTGPVASRPVLAGTVTIRQMDITLPDRLPRSAVAIPVRHVNTPEAVAAQLAAEAALQSRATGGPLIGLDLTVTTTNRIFVRGQGIDAQLGGEVTVRGTTAVPLVIGAFELRRGEVNFLTQRISLTRGRVTFSGGDRIDPSLDFLAETQTSSVTAQITVTGTASRPVFTLSSTPELPQDEILSRILFDKATGSLSAGEALQLAQAAGELTGVLSGSGGMIDSIRQNLGLDVLQLTTAGDTPAIGIGRYINDNIYVGVTQGVRPDSSRVNVDIDLTRNIRARGSVGADGSSSVGVNVEWEY</sequence>
<dbReference type="GO" id="GO:0097347">
    <property type="term" value="C:TAM protein secretion complex"/>
    <property type="evidence" value="ECO:0007669"/>
    <property type="project" value="TreeGrafter"/>
</dbReference>
<keyword evidence="4" id="KW-0472">Membrane</keyword>
<gene>
    <name evidence="6" type="ORF">EDC22_10641</name>
</gene>
<reference evidence="6 7" key="1">
    <citation type="submission" date="2019-03" db="EMBL/GenBank/DDBJ databases">
        <title>Genomic Encyclopedia of Type Strains, Phase IV (KMG-IV): sequencing the most valuable type-strain genomes for metagenomic binning, comparative biology and taxonomic classification.</title>
        <authorList>
            <person name="Goeker M."/>
        </authorList>
    </citation>
    <scope>NUCLEOTIDE SEQUENCE [LARGE SCALE GENOMIC DNA]</scope>
    <source>
        <strain evidence="6 7">DSM 19345</strain>
    </source>
</reference>
<keyword evidence="3" id="KW-1133">Transmembrane helix</keyword>
<dbReference type="OrthoDB" id="7784409at2"/>
<dbReference type="Proteomes" id="UP000295678">
    <property type="component" value="Unassembled WGS sequence"/>
</dbReference>
<evidence type="ECO:0000313" key="6">
    <source>
        <dbReference type="EMBL" id="TCT09847.1"/>
    </source>
</evidence>
<evidence type="ECO:0000313" key="7">
    <source>
        <dbReference type="Proteomes" id="UP000295678"/>
    </source>
</evidence>
<dbReference type="PANTHER" id="PTHR36985:SF1">
    <property type="entry name" value="TRANSLOCATION AND ASSEMBLY MODULE SUBUNIT TAMB"/>
    <property type="match status" value="1"/>
</dbReference>
<evidence type="ECO:0000256" key="3">
    <source>
        <dbReference type="ARBA" id="ARBA00022989"/>
    </source>
</evidence>
<dbReference type="Pfam" id="PF04357">
    <property type="entry name" value="TamB"/>
    <property type="match status" value="1"/>
</dbReference>
<evidence type="ECO:0000256" key="1">
    <source>
        <dbReference type="ARBA" id="ARBA00004167"/>
    </source>
</evidence>
<keyword evidence="7" id="KW-1185">Reference proteome</keyword>
<proteinExistence type="predicted"/>
<dbReference type="PANTHER" id="PTHR36985">
    <property type="entry name" value="TRANSLOCATION AND ASSEMBLY MODULE SUBUNIT TAMB"/>
    <property type="match status" value="1"/>
</dbReference>
<dbReference type="InterPro" id="IPR007452">
    <property type="entry name" value="TamB_C"/>
</dbReference>
<feature type="domain" description="Translocation and assembly module TamB C-terminal" evidence="5">
    <location>
        <begin position="1083"/>
        <end position="1435"/>
    </location>
</feature>
<dbReference type="GO" id="GO:0005886">
    <property type="term" value="C:plasma membrane"/>
    <property type="evidence" value="ECO:0007669"/>
    <property type="project" value="InterPro"/>
</dbReference>
<comment type="subcellular location">
    <subcellularLocation>
        <location evidence="1">Membrane</location>
        <topology evidence="1">Single-pass membrane protein</topology>
    </subcellularLocation>
</comment>
<evidence type="ECO:0000259" key="5">
    <source>
        <dbReference type="Pfam" id="PF04357"/>
    </source>
</evidence>
<evidence type="ECO:0000256" key="4">
    <source>
        <dbReference type="ARBA" id="ARBA00023136"/>
    </source>
</evidence>
<comment type="caution">
    <text evidence="6">The sequence shown here is derived from an EMBL/GenBank/DDBJ whole genome shotgun (WGS) entry which is preliminary data.</text>
</comment>
<evidence type="ECO:0000256" key="2">
    <source>
        <dbReference type="ARBA" id="ARBA00022692"/>
    </source>
</evidence>
<dbReference type="RefSeq" id="WP_132806683.1">
    <property type="nucleotide sequence ID" value="NZ_SMAK01000006.1"/>
</dbReference>
<organism evidence="6 7">
    <name type="scientific">Tepidamorphus gemmatus</name>
    <dbReference type="NCBI Taxonomy" id="747076"/>
    <lineage>
        <taxon>Bacteria</taxon>
        <taxon>Pseudomonadati</taxon>
        <taxon>Pseudomonadota</taxon>
        <taxon>Alphaproteobacteria</taxon>
        <taxon>Hyphomicrobiales</taxon>
        <taxon>Tepidamorphaceae</taxon>
        <taxon>Tepidamorphus</taxon>
    </lineage>
</organism>
<protein>
    <submittedName>
        <fullName evidence="6">Autotransporter secretion inner membrane protein TamB</fullName>
    </submittedName>
</protein>
<dbReference type="GO" id="GO:0009306">
    <property type="term" value="P:protein secretion"/>
    <property type="evidence" value="ECO:0007669"/>
    <property type="project" value="InterPro"/>
</dbReference>
<keyword evidence="2" id="KW-0812">Transmembrane</keyword>